<dbReference type="Pfam" id="PF03692">
    <property type="entry name" value="CxxCxxCC"/>
    <property type="match status" value="1"/>
</dbReference>
<dbReference type="RefSeq" id="WP_395815073.1">
    <property type="nucleotide sequence ID" value="NZ_CP043494.1"/>
</dbReference>
<dbReference type="InterPro" id="IPR005358">
    <property type="entry name" value="Puta_zinc/iron-chelating_dom"/>
</dbReference>
<evidence type="ECO:0000313" key="1">
    <source>
        <dbReference type="EMBL" id="WNG43658.1"/>
    </source>
</evidence>
<dbReference type="EMBL" id="CP043494">
    <property type="protein sequence ID" value="WNG43658.1"/>
    <property type="molecule type" value="Genomic_DNA"/>
</dbReference>
<proteinExistence type="predicted"/>
<dbReference type="Proteomes" id="UP001611383">
    <property type="component" value="Chromosome"/>
</dbReference>
<sequence length="173" mass="20332">MRDGLIRRAIKRLALIRYTIDLSLTRLVLRAQGEPRYRLTGACNGCGRCCETPVIAVSRPVFYLRSLRWLTLTWHRLVNGFEYVSEDRRHKLFVFRCTHYDPVTKQCDSYDSRPGMCRDYPRNLAYSALPEFLPECGYSAVYKKGEQLRQALEKANLPPEKYEELVRKLHLKE</sequence>
<name>A0ABY9WIW7_9BACT</name>
<keyword evidence="2" id="KW-1185">Reference proteome</keyword>
<reference evidence="1 2" key="1">
    <citation type="submission" date="2019-08" db="EMBL/GenBank/DDBJ databases">
        <title>Archangium and Cystobacter genomes.</title>
        <authorList>
            <person name="Chen I.-C.K."/>
            <person name="Wielgoss S."/>
        </authorList>
    </citation>
    <scope>NUCLEOTIDE SEQUENCE [LARGE SCALE GENOMIC DNA]</scope>
    <source>
        <strain evidence="1 2">Cbm 6</strain>
    </source>
</reference>
<organism evidence="1 2">
    <name type="scientific">Archangium minus</name>
    <dbReference type="NCBI Taxonomy" id="83450"/>
    <lineage>
        <taxon>Bacteria</taxon>
        <taxon>Pseudomonadati</taxon>
        <taxon>Myxococcota</taxon>
        <taxon>Myxococcia</taxon>
        <taxon>Myxococcales</taxon>
        <taxon>Cystobacterineae</taxon>
        <taxon>Archangiaceae</taxon>
        <taxon>Archangium</taxon>
    </lineage>
</organism>
<gene>
    <name evidence="1" type="ORF">F0U60_05770</name>
</gene>
<protein>
    <submittedName>
        <fullName evidence="1">YkgJ family cysteine cluster protein</fullName>
    </submittedName>
</protein>
<accession>A0ABY9WIW7</accession>
<evidence type="ECO:0000313" key="2">
    <source>
        <dbReference type="Proteomes" id="UP001611383"/>
    </source>
</evidence>